<proteinExistence type="predicted"/>
<accession>I0KCR6</accession>
<dbReference type="STRING" id="1166018.FAES_3913"/>
<dbReference type="EMBL" id="HE796683">
    <property type="protein sequence ID" value="CCH01919.1"/>
    <property type="molecule type" value="Genomic_DNA"/>
</dbReference>
<gene>
    <name evidence="1" type="ORF">FAES_3913</name>
</gene>
<name>I0KCR6_9BACT</name>
<sequence length="158" mass="18060">MDTNRMHELLDELQVWITDFRSELPPYVPLEATERVSHTRPIQSLGQLLKTLKTTPVVPQYPPLANVTTTPIGTTLAYERLDYWVADIGKLDPDDLDAWDRHRAALMVFVQNGHSLQAAEAMELLLQHAATQYIGYDRYAKKKKFFYLPFPDDADAAT</sequence>
<dbReference type="HOGENOM" id="CLU_1666798_0_0_10"/>
<evidence type="ECO:0000313" key="1">
    <source>
        <dbReference type="EMBL" id="CCH01919.1"/>
    </source>
</evidence>
<dbReference type="KEGG" id="fae:FAES_3913"/>
<evidence type="ECO:0000313" key="2">
    <source>
        <dbReference type="Proteomes" id="UP000011058"/>
    </source>
</evidence>
<reference evidence="1 2" key="1">
    <citation type="journal article" date="2012" name="J. Bacteriol.">
        <title>Genome Sequence of Fibrella aestuarina BUZ 2T, a Filamentous Marine Bacterium.</title>
        <authorList>
            <person name="Filippini M."/>
            <person name="Qi W."/>
            <person name="Blom J."/>
            <person name="Goesmann A."/>
            <person name="Smits T.H."/>
            <person name="Bagheri H.C."/>
        </authorList>
    </citation>
    <scope>NUCLEOTIDE SEQUENCE [LARGE SCALE GENOMIC DNA]</scope>
    <source>
        <strain evidence="2">BUZ 2T</strain>
    </source>
</reference>
<keyword evidence="2" id="KW-1185">Reference proteome</keyword>
<dbReference type="Proteomes" id="UP000011058">
    <property type="component" value="Chromosome"/>
</dbReference>
<dbReference type="AlphaFoldDB" id="I0KCR6"/>
<organism evidence="1 2">
    <name type="scientific">Fibrella aestuarina BUZ 2</name>
    <dbReference type="NCBI Taxonomy" id="1166018"/>
    <lineage>
        <taxon>Bacteria</taxon>
        <taxon>Pseudomonadati</taxon>
        <taxon>Bacteroidota</taxon>
        <taxon>Cytophagia</taxon>
        <taxon>Cytophagales</taxon>
        <taxon>Spirosomataceae</taxon>
        <taxon>Fibrella</taxon>
    </lineage>
</organism>
<protein>
    <submittedName>
        <fullName evidence="1">Uncharacterized protein</fullName>
    </submittedName>
</protein>